<feature type="domain" description="Rho-GAP" evidence="3">
    <location>
        <begin position="135"/>
        <end position="327"/>
    </location>
</feature>
<sequence>MDGKTHIKEYQGRTNHDRHLIKSRIGHAAPCPYCQTSGPRLRINSTSEALVQPPQYSNRNSMGPGGLLALQQGSANSRYSNIGGPPQLGALSFQDPPAPSGPSFASDGPAPTAPFHPQQGSTAPVQEPSRPVFGVSLNRLYERDGLAVPMVVYQCIQAVDLFGLNVEGIYRLSGSVPSVNKLKSMFDTDTTSPQLDFRNPEHFFHDVNSVAGLLKQFFRDLPDPLLTREYYDNFIEAAKNEDDVVRRDSLHATINNLPDPNYATLRALALHLHRVTENSSVNRMTSQNLAIVFGPTLMGGAAKGNIADSGWQCKCVDTILQNTLQIFDDD</sequence>
<organism evidence="4 5">
    <name type="scientific">Gnomoniopsis smithogilvyi</name>
    <dbReference type="NCBI Taxonomy" id="1191159"/>
    <lineage>
        <taxon>Eukaryota</taxon>
        <taxon>Fungi</taxon>
        <taxon>Dikarya</taxon>
        <taxon>Ascomycota</taxon>
        <taxon>Pezizomycotina</taxon>
        <taxon>Sordariomycetes</taxon>
        <taxon>Sordariomycetidae</taxon>
        <taxon>Diaporthales</taxon>
        <taxon>Gnomoniaceae</taxon>
        <taxon>Gnomoniopsis</taxon>
    </lineage>
</organism>
<dbReference type="AlphaFoldDB" id="A0A9W8YK79"/>
<dbReference type="InterPro" id="IPR000198">
    <property type="entry name" value="RhoGAP_dom"/>
</dbReference>
<evidence type="ECO:0000256" key="2">
    <source>
        <dbReference type="SAM" id="MobiDB-lite"/>
    </source>
</evidence>
<dbReference type="InterPro" id="IPR008936">
    <property type="entry name" value="Rho_GTPase_activation_prot"/>
</dbReference>
<accession>A0A9W8YK79</accession>
<evidence type="ECO:0000313" key="4">
    <source>
        <dbReference type="EMBL" id="KAJ4386259.1"/>
    </source>
</evidence>
<dbReference type="EMBL" id="JAPEVB010000006">
    <property type="protein sequence ID" value="KAJ4386259.1"/>
    <property type="molecule type" value="Genomic_DNA"/>
</dbReference>
<comment type="caution">
    <text evidence="4">The sequence shown here is derived from an EMBL/GenBank/DDBJ whole genome shotgun (WGS) entry which is preliminary data.</text>
</comment>
<dbReference type="Proteomes" id="UP001140453">
    <property type="component" value="Unassembled WGS sequence"/>
</dbReference>
<dbReference type="FunFam" id="1.10.555.10:FF:000041">
    <property type="entry name" value="Rho GTPase activator (Rgd1)"/>
    <property type="match status" value="1"/>
</dbReference>
<protein>
    <submittedName>
        <fullName evidence="4">Rho GTPase-activating protein</fullName>
    </submittedName>
</protein>
<evidence type="ECO:0000259" key="3">
    <source>
        <dbReference type="PROSITE" id="PS50238"/>
    </source>
</evidence>
<keyword evidence="5" id="KW-1185">Reference proteome</keyword>
<dbReference type="Gene3D" id="1.10.555.10">
    <property type="entry name" value="Rho GTPase activation protein"/>
    <property type="match status" value="1"/>
</dbReference>
<dbReference type="OrthoDB" id="437889at2759"/>
<gene>
    <name evidence="4" type="primary">RGD1_2</name>
    <name evidence="4" type="ORF">N0V93_009152</name>
</gene>
<dbReference type="PROSITE" id="PS50238">
    <property type="entry name" value="RHOGAP"/>
    <property type="match status" value="1"/>
</dbReference>
<evidence type="ECO:0000313" key="5">
    <source>
        <dbReference type="Proteomes" id="UP001140453"/>
    </source>
</evidence>
<dbReference type="Pfam" id="PF00620">
    <property type="entry name" value="RhoGAP"/>
    <property type="match status" value="1"/>
</dbReference>
<feature type="region of interest" description="Disordered" evidence="2">
    <location>
        <begin position="78"/>
        <end position="129"/>
    </location>
</feature>
<dbReference type="PANTHER" id="PTHR23176">
    <property type="entry name" value="RHO/RAC/CDC GTPASE-ACTIVATING PROTEIN"/>
    <property type="match status" value="1"/>
</dbReference>
<dbReference type="GO" id="GO:0007165">
    <property type="term" value="P:signal transduction"/>
    <property type="evidence" value="ECO:0007669"/>
    <property type="project" value="InterPro"/>
</dbReference>
<keyword evidence="1" id="KW-0343">GTPase activation</keyword>
<dbReference type="GO" id="GO:0005096">
    <property type="term" value="F:GTPase activator activity"/>
    <property type="evidence" value="ECO:0007669"/>
    <property type="project" value="UniProtKB-KW"/>
</dbReference>
<proteinExistence type="predicted"/>
<dbReference type="PANTHER" id="PTHR23176:SF136">
    <property type="entry name" value="RHO GTPASE ACTIVATOR (RGD1)"/>
    <property type="match status" value="1"/>
</dbReference>
<evidence type="ECO:0000256" key="1">
    <source>
        <dbReference type="ARBA" id="ARBA00022468"/>
    </source>
</evidence>
<name>A0A9W8YK79_9PEZI</name>
<dbReference type="SUPFAM" id="SSF48350">
    <property type="entry name" value="GTPase activation domain, GAP"/>
    <property type="match status" value="1"/>
</dbReference>
<dbReference type="GO" id="GO:0005938">
    <property type="term" value="C:cell cortex"/>
    <property type="evidence" value="ECO:0007669"/>
    <property type="project" value="UniProtKB-ARBA"/>
</dbReference>
<dbReference type="InterPro" id="IPR050729">
    <property type="entry name" value="Rho-GAP"/>
</dbReference>
<reference evidence="4" key="1">
    <citation type="submission" date="2022-10" db="EMBL/GenBank/DDBJ databases">
        <title>Tapping the CABI collections for fungal endophytes: first genome assemblies for Collariella, Neodidymelliopsis, Ascochyta clinopodiicola, Didymella pomorum, Didymosphaeria variabile, Neocosmospora piperis and Neocucurbitaria cava.</title>
        <authorList>
            <person name="Hill R."/>
        </authorList>
    </citation>
    <scope>NUCLEOTIDE SEQUENCE</scope>
    <source>
        <strain evidence="4">IMI 355082</strain>
    </source>
</reference>
<dbReference type="SMART" id="SM00324">
    <property type="entry name" value="RhoGAP"/>
    <property type="match status" value="1"/>
</dbReference>